<reference evidence="2 3" key="1">
    <citation type="submission" date="2023-02" db="EMBL/GenBank/DDBJ databases">
        <title>Devosia algicola sp. nov., isolated from the phycosphere of marine algae.</title>
        <authorList>
            <person name="Kim J.M."/>
            <person name="Lee J.K."/>
            <person name="Choi B.J."/>
            <person name="Bayburt H."/>
            <person name="Jeon C.O."/>
        </authorList>
    </citation>
    <scope>NUCLEOTIDE SEQUENCE [LARGE SCALE GENOMIC DNA]</scope>
    <source>
        <strain evidence="2 3">G20-9</strain>
    </source>
</reference>
<feature type="transmembrane region" description="Helical" evidence="1">
    <location>
        <begin position="171"/>
        <end position="195"/>
    </location>
</feature>
<dbReference type="EMBL" id="CP118246">
    <property type="protein sequence ID" value="WDR01537.1"/>
    <property type="molecule type" value="Genomic_DNA"/>
</dbReference>
<dbReference type="Proteomes" id="UP001220530">
    <property type="component" value="Chromosome"/>
</dbReference>
<dbReference type="Pfam" id="PF03929">
    <property type="entry name" value="PepSY_TM"/>
    <property type="match status" value="1"/>
</dbReference>
<evidence type="ECO:0000313" key="3">
    <source>
        <dbReference type="Proteomes" id="UP001220530"/>
    </source>
</evidence>
<name>A0ABY7YJX4_9HYPH</name>
<keyword evidence="1" id="KW-0812">Transmembrane</keyword>
<dbReference type="InterPro" id="IPR005625">
    <property type="entry name" value="PepSY-ass_TM"/>
</dbReference>
<gene>
    <name evidence="2" type="ORF">PSQ19_12145</name>
</gene>
<organism evidence="2 3">
    <name type="scientific">Devosia algicola</name>
    <dbReference type="NCBI Taxonomy" id="3026418"/>
    <lineage>
        <taxon>Bacteria</taxon>
        <taxon>Pseudomonadati</taxon>
        <taxon>Pseudomonadota</taxon>
        <taxon>Alphaproteobacteria</taxon>
        <taxon>Hyphomicrobiales</taxon>
        <taxon>Devosiaceae</taxon>
        <taxon>Devosia</taxon>
    </lineage>
</organism>
<keyword evidence="1" id="KW-1133">Transmembrane helix</keyword>
<keyword evidence="1" id="KW-0472">Membrane</keyword>
<dbReference type="PANTHER" id="PTHR34219">
    <property type="entry name" value="IRON-REGULATED INNER MEMBRANE PROTEIN-RELATED"/>
    <property type="match status" value="1"/>
</dbReference>
<dbReference type="RefSeq" id="WP_282217947.1">
    <property type="nucleotide sequence ID" value="NZ_CP118246.1"/>
</dbReference>
<dbReference type="SUPFAM" id="SSF52218">
    <property type="entry name" value="Flavoproteins"/>
    <property type="match status" value="1"/>
</dbReference>
<protein>
    <submittedName>
        <fullName evidence="2">PepSY-associated TM helix domain-containing protein</fullName>
    </submittedName>
</protein>
<evidence type="ECO:0000313" key="2">
    <source>
        <dbReference type="EMBL" id="WDR01537.1"/>
    </source>
</evidence>
<feature type="transmembrane region" description="Helical" evidence="1">
    <location>
        <begin position="122"/>
        <end position="143"/>
    </location>
</feature>
<sequence>MLRRLHSAPGLVAGLIVAFMAITGSVLSLQPVMDHFSVRSATVAMNVAALANAVSTHLTGVERIVHAASGAVTAYYDGGKGVAAALIDPATGAVLGDYSPSPIFVFFTELHRSLFLGMNGRFASGMSALALIVLAVSGMLLLVRRLGGWQNIFVTAKGTTSQRLHVELARIAIIGLLVSSLTGGYMSLTSFGVIASTSSVGQFPVSVDGGTPAPISSLNALQAVPLADLRELVFPYAGDRTDVFTLTTASGQGYVDQATGALLNFTPNSVGQSIYETLYMLHTGQGLWWFGALLGLAALCVPVLAGTGTFIWWLRRRNQIKVANNAGARHADTVILVGSEGNSTWGFAQVLHQALVDQAHQVHTGAMNDLAVDYPAARHLLVLAATYGGGYGRPEDRDHGARQHDALNQYVKPLRP</sequence>
<evidence type="ECO:0000256" key="1">
    <source>
        <dbReference type="SAM" id="Phobius"/>
    </source>
</evidence>
<dbReference type="InterPro" id="IPR029039">
    <property type="entry name" value="Flavoprotein-like_sf"/>
</dbReference>
<keyword evidence="3" id="KW-1185">Reference proteome</keyword>
<proteinExistence type="predicted"/>
<feature type="transmembrane region" description="Helical" evidence="1">
    <location>
        <begin position="287"/>
        <end position="314"/>
    </location>
</feature>
<accession>A0ABY7YJX4</accession>